<dbReference type="Proteomes" id="UP000184203">
    <property type="component" value="Unassembled WGS sequence"/>
</dbReference>
<evidence type="ECO:0000313" key="3">
    <source>
        <dbReference type="EMBL" id="SHK18557.1"/>
    </source>
</evidence>
<feature type="transmembrane region" description="Helical" evidence="1">
    <location>
        <begin position="6"/>
        <end position="25"/>
    </location>
</feature>
<protein>
    <submittedName>
        <fullName evidence="2">Uncharacterized protein</fullName>
    </submittedName>
</protein>
<evidence type="ECO:0000313" key="5">
    <source>
        <dbReference type="Proteomes" id="UP000184203"/>
    </source>
</evidence>
<keyword evidence="1" id="KW-1133">Transmembrane helix</keyword>
<evidence type="ECO:0000313" key="4">
    <source>
        <dbReference type="Proteomes" id="UP000003751"/>
    </source>
</evidence>
<evidence type="ECO:0000313" key="2">
    <source>
        <dbReference type="EMBL" id="EFW92582.1"/>
    </source>
</evidence>
<accession>E7QRG3</accession>
<feature type="transmembrane region" description="Helical" evidence="1">
    <location>
        <begin position="32"/>
        <end position="52"/>
    </location>
</feature>
<name>E7QRG3_HALPU</name>
<reference evidence="2 4" key="1">
    <citation type="journal article" date="2014" name="ISME J.">
        <title>Trehalose/2-sulfotrehalose biosynthesis and glycine-betaine uptake are widely spread mechanisms for osmoadaptation in the Halobacteriales.</title>
        <authorList>
            <person name="Youssef N.H."/>
            <person name="Savage-Ashlock K.N."/>
            <person name="McCully A.L."/>
            <person name="Luedtke B."/>
            <person name="Shaw E.I."/>
            <person name="Hoff W.D."/>
            <person name="Elshahed M.S."/>
        </authorList>
    </citation>
    <scope>NUCLEOTIDE SEQUENCE [LARGE SCALE GENOMIC DNA]</scope>
    <source>
        <strain evidence="2 4">DX253</strain>
    </source>
</reference>
<keyword evidence="5" id="KW-1185">Reference proteome</keyword>
<organism evidence="2 4">
    <name type="scientific">Haladaptatus paucihalophilus DX253</name>
    <dbReference type="NCBI Taxonomy" id="797209"/>
    <lineage>
        <taxon>Archaea</taxon>
        <taxon>Methanobacteriati</taxon>
        <taxon>Methanobacteriota</taxon>
        <taxon>Stenosarchaea group</taxon>
        <taxon>Halobacteria</taxon>
        <taxon>Halobacteriales</taxon>
        <taxon>Haladaptataceae</taxon>
        <taxon>Haladaptatus</taxon>
    </lineage>
</organism>
<reference evidence="3" key="2">
    <citation type="submission" date="2016-11" db="EMBL/GenBank/DDBJ databases">
        <authorList>
            <person name="Jaros S."/>
            <person name="Januszkiewicz K."/>
            <person name="Wedrychowicz H."/>
        </authorList>
    </citation>
    <scope>NUCLEOTIDE SEQUENCE [LARGE SCALE GENOMIC DNA]</scope>
    <source>
        <strain evidence="3">DX253</strain>
    </source>
</reference>
<dbReference type="RefSeq" id="WP_007978308.1">
    <property type="nucleotide sequence ID" value="NZ_AEMG01000006.1"/>
</dbReference>
<gene>
    <name evidence="3" type="ORF">SAMN05444342_0874</name>
    <name evidence="2" type="ORF">ZOD2009_06929</name>
</gene>
<dbReference type="AlphaFoldDB" id="E7QRG3"/>
<keyword evidence="1" id="KW-0472">Membrane</keyword>
<evidence type="ECO:0000256" key="1">
    <source>
        <dbReference type="SAM" id="Phobius"/>
    </source>
</evidence>
<dbReference type="EMBL" id="FRAN01000001">
    <property type="protein sequence ID" value="SHK18557.1"/>
    <property type="molecule type" value="Genomic_DNA"/>
</dbReference>
<dbReference type="PATRIC" id="fig|797209.4.peg.1377"/>
<dbReference type="STRING" id="797209.GCA_000376445_00066"/>
<keyword evidence="1" id="KW-0812">Transmembrane</keyword>
<dbReference type="OrthoDB" id="376248at2157"/>
<reference evidence="5" key="3">
    <citation type="submission" date="2016-11" db="EMBL/GenBank/DDBJ databases">
        <authorList>
            <person name="Varghese N."/>
            <person name="Submissions S."/>
        </authorList>
    </citation>
    <scope>NUCLEOTIDE SEQUENCE [LARGE SCALE GENOMIC DNA]</scope>
    <source>
        <strain evidence="5">DX253</strain>
    </source>
</reference>
<proteinExistence type="predicted"/>
<dbReference type="EMBL" id="AEMG01000006">
    <property type="protein sequence ID" value="EFW92582.1"/>
    <property type="molecule type" value="Genomic_DNA"/>
</dbReference>
<sequence length="59" mass="6320">MSADELRAPIIGLQCTLLAVFLVIVVPHTPWVVLAFLLVAVGTLFTVGWAVAPTDTDTR</sequence>
<dbReference type="Proteomes" id="UP000003751">
    <property type="component" value="Unassembled WGS sequence"/>
</dbReference>